<dbReference type="InterPro" id="IPR052578">
    <property type="entry name" value="PI_Transfer_CRAL-TRIO"/>
</dbReference>
<feature type="domain" description="CRAL-TRIO" evidence="1">
    <location>
        <begin position="109"/>
        <end position="260"/>
    </location>
</feature>
<dbReference type="InterPro" id="IPR036273">
    <property type="entry name" value="CRAL/TRIO_N_dom_sf"/>
</dbReference>
<protein>
    <submittedName>
        <fullName evidence="2">Phosphatidylinositol transfer protein PDR16</fullName>
    </submittedName>
</protein>
<dbReference type="Pfam" id="PF00650">
    <property type="entry name" value="CRAL_TRIO"/>
    <property type="match status" value="1"/>
</dbReference>
<dbReference type="AlphaFoldDB" id="A0A1Y5HZV8"/>
<dbReference type="SMART" id="SM00516">
    <property type="entry name" value="SEC14"/>
    <property type="match status" value="1"/>
</dbReference>
<dbReference type="PANTHER" id="PTHR45824:SF29">
    <property type="entry name" value="GH16843P"/>
    <property type="match status" value="1"/>
</dbReference>
<proteinExistence type="predicted"/>
<dbReference type="PROSITE" id="PS50191">
    <property type="entry name" value="CRAL_TRIO"/>
    <property type="match status" value="1"/>
</dbReference>
<reference evidence="2" key="1">
    <citation type="submission" date="2017-04" db="EMBL/GenBank/DDBJ databases">
        <title>Population genomics of picophytoplankton unveils novel chromosome hypervariability.</title>
        <authorList>
            <consortium name="DOE Joint Genome Institute"/>
            <person name="Blanc-Mathieu R."/>
            <person name="Krasovec M."/>
            <person name="Hebrard M."/>
            <person name="Yau S."/>
            <person name="Desgranges E."/>
            <person name="Martin J."/>
            <person name="Schackwitz W."/>
            <person name="Kuo A."/>
            <person name="Salin G."/>
            <person name="Donnadieu C."/>
            <person name="Desdevises Y."/>
            <person name="Sanchez-Ferandin S."/>
            <person name="Moreau H."/>
            <person name="Rivals E."/>
            <person name="Grigoriev I.V."/>
            <person name="Grimsley N."/>
            <person name="Eyre-Walker A."/>
            <person name="Piganeau G."/>
        </authorList>
    </citation>
    <scope>NUCLEOTIDE SEQUENCE [LARGE SCALE GENOMIC DNA]</scope>
    <source>
        <strain evidence="2">RCC 1115</strain>
    </source>
</reference>
<dbReference type="GO" id="GO:0008526">
    <property type="term" value="F:phosphatidylinositol transfer activity"/>
    <property type="evidence" value="ECO:0007669"/>
    <property type="project" value="TreeGrafter"/>
</dbReference>
<evidence type="ECO:0000313" key="2">
    <source>
        <dbReference type="EMBL" id="OUS42819.1"/>
    </source>
</evidence>
<dbReference type="SUPFAM" id="SSF46938">
    <property type="entry name" value="CRAL/TRIO N-terminal domain"/>
    <property type="match status" value="1"/>
</dbReference>
<sequence>MGARDGARASTAVTTKPRRDRMTRAIASTDVDAVFDALAGDLATCGDGARRWCDRRTVERFVRADKGDVVKATKRLRRTVRWRDGAKPEETRCERCFEGDFGSHYMQQIGFDACGRAVVYSDIGLALDGKPASNVEHCVQVLELLERFLPEYPYDQYVWVCDFHKLGAGSMNPNTAMKCLSLFARSYPERLEMMIFVEAPKLFNGLYKMLTAFVDPVTVQKLRFVKGPSGKGGGGSLAETFDELLSEETSKWLTTEMRMNREMWSVVKTKKSWIKSMIIENGVMEEAAAFPDFASHDCRGTDEFLNSPAGAHAAAFVKRHALGSKLAAKERLLPEFCAPIEDEAEDARIDQTEALTKTFSFVKLDEVVDARQFDRFE</sequence>
<dbReference type="CDD" id="cd00170">
    <property type="entry name" value="SEC14"/>
    <property type="match status" value="1"/>
</dbReference>
<dbReference type="Gene3D" id="3.40.525.10">
    <property type="entry name" value="CRAL-TRIO lipid binding domain"/>
    <property type="match status" value="1"/>
</dbReference>
<dbReference type="Proteomes" id="UP000195557">
    <property type="component" value="Unassembled WGS sequence"/>
</dbReference>
<name>A0A1Y5HZV8_OSTTA</name>
<gene>
    <name evidence="2" type="ORF">BE221DRAFT_201689</name>
</gene>
<dbReference type="EMBL" id="KZ155838">
    <property type="protein sequence ID" value="OUS42819.1"/>
    <property type="molecule type" value="Genomic_DNA"/>
</dbReference>
<dbReference type="SUPFAM" id="SSF52087">
    <property type="entry name" value="CRAL/TRIO domain"/>
    <property type="match status" value="1"/>
</dbReference>
<dbReference type="PANTHER" id="PTHR45824">
    <property type="entry name" value="GH16843P"/>
    <property type="match status" value="1"/>
</dbReference>
<accession>A0A1Y5HZV8</accession>
<evidence type="ECO:0000259" key="1">
    <source>
        <dbReference type="PROSITE" id="PS50191"/>
    </source>
</evidence>
<dbReference type="eggNOG" id="KOG1470">
    <property type="taxonomic scope" value="Eukaryota"/>
</dbReference>
<organism evidence="2">
    <name type="scientific">Ostreococcus tauri</name>
    <name type="common">Marine green alga</name>
    <dbReference type="NCBI Taxonomy" id="70448"/>
    <lineage>
        <taxon>Eukaryota</taxon>
        <taxon>Viridiplantae</taxon>
        <taxon>Chlorophyta</taxon>
        <taxon>Mamiellophyceae</taxon>
        <taxon>Mamiellales</taxon>
        <taxon>Bathycoccaceae</taxon>
        <taxon>Ostreococcus</taxon>
    </lineage>
</organism>
<dbReference type="InterPro" id="IPR001251">
    <property type="entry name" value="CRAL-TRIO_dom"/>
</dbReference>
<dbReference type="InterPro" id="IPR036865">
    <property type="entry name" value="CRAL-TRIO_dom_sf"/>
</dbReference>